<dbReference type="Proteomes" id="UP000267841">
    <property type="component" value="Unassembled WGS sequence"/>
</dbReference>
<sequence>MITVRIYKVNKLLVYVENLARMWKDGKLFIKLCILITLKLFIFQHIQAIMWKVVT</sequence>
<comment type="caution">
    <text evidence="2">The sequence shown here is derived from an EMBL/GenBank/DDBJ whole genome shotgun (WGS) entry which is preliminary data.</text>
</comment>
<accession>A0A497XTG2</accession>
<reference evidence="2 3" key="1">
    <citation type="submission" date="2018-10" db="EMBL/GenBank/DDBJ databases">
        <title>Genomic Encyclopedia of Archaeal and Bacterial Type Strains, Phase II (KMG-II): from individual species to whole genera.</title>
        <authorList>
            <person name="Goeker M."/>
        </authorList>
    </citation>
    <scope>NUCLEOTIDE SEQUENCE [LARGE SCALE GENOMIC DNA]</scope>
    <source>
        <strain evidence="2 3">DSM 16510</strain>
    </source>
</reference>
<keyword evidence="3" id="KW-1185">Reference proteome</keyword>
<dbReference type="EMBL" id="RCCJ01000001">
    <property type="protein sequence ID" value="RLJ71551.1"/>
    <property type="molecule type" value="Genomic_DNA"/>
</dbReference>
<gene>
    <name evidence="2" type="ORF">BCF55_1855</name>
</gene>
<evidence type="ECO:0000313" key="3">
    <source>
        <dbReference type="Proteomes" id="UP000267841"/>
    </source>
</evidence>
<keyword evidence="1" id="KW-1133">Transmembrane helix</keyword>
<dbReference type="AlphaFoldDB" id="A0A497XTG2"/>
<name>A0A497XTG2_9AQUI</name>
<keyword evidence="1" id="KW-0812">Transmembrane</keyword>
<evidence type="ECO:0000256" key="1">
    <source>
        <dbReference type="SAM" id="Phobius"/>
    </source>
</evidence>
<organism evidence="2 3">
    <name type="scientific">Hydrogenivirga caldilitoris</name>
    <dbReference type="NCBI Taxonomy" id="246264"/>
    <lineage>
        <taxon>Bacteria</taxon>
        <taxon>Pseudomonadati</taxon>
        <taxon>Aquificota</taxon>
        <taxon>Aquificia</taxon>
        <taxon>Aquificales</taxon>
        <taxon>Aquificaceae</taxon>
        <taxon>Hydrogenivirga</taxon>
    </lineage>
</organism>
<proteinExistence type="predicted"/>
<keyword evidence="1" id="KW-0472">Membrane</keyword>
<evidence type="ECO:0000313" key="2">
    <source>
        <dbReference type="EMBL" id="RLJ71551.1"/>
    </source>
</evidence>
<protein>
    <submittedName>
        <fullName evidence="2">Uncharacterized protein</fullName>
    </submittedName>
</protein>
<feature type="transmembrane region" description="Helical" evidence="1">
    <location>
        <begin position="28"/>
        <end position="50"/>
    </location>
</feature>